<feature type="transmembrane region" description="Helical" evidence="1">
    <location>
        <begin position="31"/>
        <end position="54"/>
    </location>
</feature>
<accession>A0ABR2DI76</accession>
<comment type="caution">
    <text evidence="2">The sequence shown here is derived from an EMBL/GenBank/DDBJ whole genome shotgun (WGS) entry which is preliminary data.</text>
</comment>
<organism evidence="2 3">
    <name type="scientific">Hibiscus sabdariffa</name>
    <name type="common">roselle</name>
    <dbReference type="NCBI Taxonomy" id="183260"/>
    <lineage>
        <taxon>Eukaryota</taxon>
        <taxon>Viridiplantae</taxon>
        <taxon>Streptophyta</taxon>
        <taxon>Embryophyta</taxon>
        <taxon>Tracheophyta</taxon>
        <taxon>Spermatophyta</taxon>
        <taxon>Magnoliopsida</taxon>
        <taxon>eudicotyledons</taxon>
        <taxon>Gunneridae</taxon>
        <taxon>Pentapetalae</taxon>
        <taxon>rosids</taxon>
        <taxon>malvids</taxon>
        <taxon>Malvales</taxon>
        <taxon>Malvaceae</taxon>
        <taxon>Malvoideae</taxon>
        <taxon>Hibiscus</taxon>
    </lineage>
</organism>
<gene>
    <name evidence="2" type="ORF">V6N12_043090</name>
</gene>
<reference evidence="2 3" key="1">
    <citation type="journal article" date="2024" name="G3 (Bethesda)">
        <title>Genome assembly of Hibiscus sabdariffa L. provides insights into metabolisms of medicinal natural products.</title>
        <authorList>
            <person name="Kim T."/>
        </authorList>
    </citation>
    <scope>NUCLEOTIDE SEQUENCE [LARGE SCALE GENOMIC DNA]</scope>
    <source>
        <strain evidence="2">TK-2024</strain>
        <tissue evidence="2">Old leaves</tissue>
    </source>
</reference>
<name>A0ABR2DI76_9ROSI</name>
<proteinExistence type="predicted"/>
<keyword evidence="3" id="KW-1185">Reference proteome</keyword>
<keyword evidence="1" id="KW-0812">Transmembrane</keyword>
<dbReference type="Proteomes" id="UP001472677">
    <property type="component" value="Unassembled WGS sequence"/>
</dbReference>
<evidence type="ECO:0000313" key="2">
    <source>
        <dbReference type="EMBL" id="KAK8539464.1"/>
    </source>
</evidence>
<evidence type="ECO:0000313" key="3">
    <source>
        <dbReference type="Proteomes" id="UP001472677"/>
    </source>
</evidence>
<evidence type="ECO:0000256" key="1">
    <source>
        <dbReference type="SAM" id="Phobius"/>
    </source>
</evidence>
<sequence length="102" mass="11188">MQLVLEGWYIDVGHLTHKAIVDMALSRGKNALPLIFLSLITALCISVWSTDALVEKKINILPSQVLGLKGLVQKVTTVLGATPEHFATTFVALLDPYFQNVQ</sequence>
<protein>
    <submittedName>
        <fullName evidence="2">Uncharacterized protein</fullName>
    </submittedName>
</protein>
<dbReference type="EMBL" id="JBBPBM010000026">
    <property type="protein sequence ID" value="KAK8539464.1"/>
    <property type="molecule type" value="Genomic_DNA"/>
</dbReference>
<keyword evidence="1" id="KW-0472">Membrane</keyword>
<keyword evidence="1" id="KW-1133">Transmembrane helix</keyword>